<protein>
    <submittedName>
        <fullName evidence="1">Poly(Glycerol-phosphate) alpha-glucosyltransferase</fullName>
    </submittedName>
</protein>
<organism evidence="1 2">
    <name type="scientific">Staphylococcus canis</name>
    <dbReference type="NCBI Taxonomy" id="2724942"/>
    <lineage>
        <taxon>Bacteria</taxon>
        <taxon>Bacillati</taxon>
        <taxon>Bacillota</taxon>
        <taxon>Bacilli</taxon>
        <taxon>Bacillales</taxon>
        <taxon>Staphylococcaceae</taxon>
        <taxon>Staphylococcus</taxon>
    </lineage>
</organism>
<proteinExistence type="predicted"/>
<dbReference type="InterPro" id="IPR008928">
    <property type="entry name" value="6-hairpin_glycosidase_sf"/>
</dbReference>
<keyword evidence="2" id="KW-1185">Reference proteome</keyword>
<dbReference type="Proteomes" id="UP000751852">
    <property type="component" value="Unassembled WGS sequence"/>
</dbReference>
<evidence type="ECO:0000313" key="1">
    <source>
        <dbReference type="EMBL" id="MBI5975707.1"/>
    </source>
</evidence>
<reference evidence="1 2" key="1">
    <citation type="submission" date="2020-04" db="EMBL/GenBank/DDBJ databases">
        <title>Staphylococcus species from domestic dog.</title>
        <authorList>
            <person name="Paterson G.K."/>
        </authorList>
    </citation>
    <scope>NUCLEOTIDE SEQUENCE [LARGE SCALE GENOMIC DNA]</scope>
    <source>
        <strain evidence="1 2">H16/1A</strain>
    </source>
</reference>
<accession>A0ABS0TAF1</accession>
<sequence>MKDINEVLNYVQKIKEREQFEQLFISVGNEHFKARVKHFNSDNYLIQNIEKFIRSYEKKATNFPRWVKIDIVTHTKSVNFDVLLKEMIQKRRNYIDYGVSFDSSFRLSFLPEEINANAFIKPEKKNANELVLSDHNINHYLKHYTSHIKKFKQSDYTGKQVIQFWTRSYFIEDENVYVLHDTGSQKGLRVVNDLSSEVDHMIMTSTEYLKNEIQPNGKYHYGYFSHFDREIHFYNILRHCSSTYALTEGLSYLGASLDIVKRALQYVMNNALFYYNDVAYIFDDTRDINEIKLGQNAAFIFAACEYLKHHPEETSLLKIAQDVAKGILSMINHNTMDTIHVLNYPDLSIKESFRIIYYDGEAALALLRLYQIDGNEIWLNTVEKLVERFIAQSYWKHHDHWIGYCVNELVQIKPKKTYFELGIRNASSYLNYIYHRETAFPTFLEMLMATYHLIQKAKEEGYTALVDSLIDEGQLIDTIHKRADYQRTGYFYPELAMYFKNPKRILGSFFIKHHGYRVRIDDIEHYLSGYIQYQQVFKSSF</sequence>
<gene>
    <name evidence="1" type="ORF">HHH54_08860</name>
</gene>
<dbReference type="RefSeq" id="WP_198618480.1">
    <property type="nucleotide sequence ID" value="NZ_JABANU010000023.1"/>
</dbReference>
<dbReference type="EMBL" id="JABANU010000023">
    <property type="protein sequence ID" value="MBI5975707.1"/>
    <property type="molecule type" value="Genomic_DNA"/>
</dbReference>
<evidence type="ECO:0000313" key="2">
    <source>
        <dbReference type="Proteomes" id="UP000751852"/>
    </source>
</evidence>
<dbReference type="SUPFAM" id="SSF48208">
    <property type="entry name" value="Six-hairpin glycosidases"/>
    <property type="match status" value="1"/>
</dbReference>
<name>A0ABS0TAF1_9STAP</name>
<comment type="caution">
    <text evidence="1">The sequence shown here is derived from an EMBL/GenBank/DDBJ whole genome shotgun (WGS) entry which is preliminary data.</text>
</comment>